<evidence type="ECO:0000313" key="3">
    <source>
        <dbReference type="EMBL" id="KRK84096.1"/>
    </source>
</evidence>
<accession>A0A0R1KLW3</accession>
<dbReference type="STRING" id="1423788.FC78_GL001104"/>
<gene>
    <name evidence="3" type="ORF">FC78_GL001104</name>
</gene>
<organism evidence="3 4">
    <name type="scientific">Companilactobacillus bobalius DSM 19674</name>
    <dbReference type="NCBI Taxonomy" id="1423788"/>
    <lineage>
        <taxon>Bacteria</taxon>
        <taxon>Bacillati</taxon>
        <taxon>Bacillota</taxon>
        <taxon>Bacilli</taxon>
        <taxon>Lactobacillales</taxon>
        <taxon>Lactobacillaceae</taxon>
        <taxon>Companilactobacillus</taxon>
        <taxon>Companilactobacillus bobalius</taxon>
    </lineage>
</organism>
<sequence length="144" mass="16190">MNDLAPYLLTALIETPKRIIYVSLGIHVGARLDIMDLVHQTTDYSSSKLQLVLLTKALARLNSDIVVTAVDPGWVPTKMGGRMATDDLTEGYMTQVWLATLEDKSVSGNYFHHKKLSRYDQRADDEHLQNAYLQELASITKVKI</sequence>
<evidence type="ECO:0000313" key="4">
    <source>
        <dbReference type="Proteomes" id="UP000051515"/>
    </source>
</evidence>
<dbReference type="PATRIC" id="fig|1423788.3.peg.1135"/>
<dbReference type="GO" id="GO:0016491">
    <property type="term" value="F:oxidoreductase activity"/>
    <property type="evidence" value="ECO:0007669"/>
    <property type="project" value="UniProtKB-KW"/>
</dbReference>
<dbReference type="InterPro" id="IPR036291">
    <property type="entry name" value="NAD(P)-bd_dom_sf"/>
</dbReference>
<dbReference type="AlphaFoldDB" id="A0A0R1KLW3"/>
<dbReference type="EMBL" id="AZDY01000029">
    <property type="protein sequence ID" value="KRK84096.1"/>
    <property type="molecule type" value="Genomic_DNA"/>
</dbReference>
<proteinExistence type="inferred from homology"/>
<evidence type="ECO:0000256" key="1">
    <source>
        <dbReference type="ARBA" id="ARBA00006484"/>
    </source>
</evidence>
<keyword evidence="4" id="KW-1185">Reference proteome</keyword>
<evidence type="ECO:0000256" key="2">
    <source>
        <dbReference type="ARBA" id="ARBA00023002"/>
    </source>
</evidence>
<comment type="caution">
    <text evidence="3">The sequence shown here is derived from an EMBL/GenBank/DDBJ whole genome shotgun (WGS) entry which is preliminary data.</text>
</comment>
<dbReference type="SUPFAM" id="SSF51735">
    <property type="entry name" value="NAD(P)-binding Rossmann-fold domains"/>
    <property type="match status" value="1"/>
</dbReference>
<dbReference type="Proteomes" id="UP000051515">
    <property type="component" value="Unassembled WGS sequence"/>
</dbReference>
<dbReference type="PANTHER" id="PTHR24320">
    <property type="entry name" value="RETINOL DEHYDROGENASE"/>
    <property type="match status" value="1"/>
</dbReference>
<dbReference type="OrthoDB" id="9803333at2"/>
<dbReference type="Gene3D" id="3.40.50.720">
    <property type="entry name" value="NAD(P)-binding Rossmann-like Domain"/>
    <property type="match status" value="1"/>
</dbReference>
<comment type="similarity">
    <text evidence="1">Belongs to the short-chain dehydrogenases/reductases (SDR) family.</text>
</comment>
<keyword evidence="2" id="KW-0560">Oxidoreductase</keyword>
<protein>
    <submittedName>
        <fullName evidence="3">Daunorubicin C-13 ketoreductase</fullName>
    </submittedName>
</protein>
<dbReference type="RefSeq" id="WP_056951179.1">
    <property type="nucleotide sequence ID" value="NZ_AZDY01000029.1"/>
</dbReference>
<name>A0A0R1KLW3_9LACO</name>
<reference evidence="3 4" key="1">
    <citation type="journal article" date="2015" name="Genome Announc.">
        <title>Expanding the biotechnology potential of lactobacilli through comparative genomics of 213 strains and associated genera.</title>
        <authorList>
            <person name="Sun Z."/>
            <person name="Harris H.M."/>
            <person name="McCann A."/>
            <person name="Guo C."/>
            <person name="Argimon S."/>
            <person name="Zhang W."/>
            <person name="Yang X."/>
            <person name="Jeffery I.B."/>
            <person name="Cooney J.C."/>
            <person name="Kagawa T.F."/>
            <person name="Liu W."/>
            <person name="Song Y."/>
            <person name="Salvetti E."/>
            <person name="Wrobel A."/>
            <person name="Rasinkangas P."/>
            <person name="Parkhill J."/>
            <person name="Rea M.C."/>
            <person name="O'Sullivan O."/>
            <person name="Ritari J."/>
            <person name="Douillard F.P."/>
            <person name="Paul Ross R."/>
            <person name="Yang R."/>
            <person name="Briner A.E."/>
            <person name="Felis G.E."/>
            <person name="de Vos W.M."/>
            <person name="Barrangou R."/>
            <person name="Klaenhammer T.R."/>
            <person name="Caufield P.W."/>
            <person name="Cui Y."/>
            <person name="Zhang H."/>
            <person name="O'Toole P.W."/>
        </authorList>
    </citation>
    <scope>NUCLEOTIDE SEQUENCE [LARGE SCALE GENOMIC DNA]</scope>
    <source>
        <strain evidence="3 4">DSM 19674</strain>
    </source>
</reference>
<dbReference type="PANTHER" id="PTHR24320:SF274">
    <property type="entry name" value="CHAIN DEHYDROGENASE, PUTATIVE (AFU_ORTHOLOGUE AFUA_4G00440)-RELATED"/>
    <property type="match status" value="1"/>
</dbReference>